<name>A0ABN8J7Y9_9NEOP</name>
<proteinExistence type="predicted"/>
<protein>
    <submittedName>
        <fullName evidence="2">Uncharacterized protein</fullName>
    </submittedName>
</protein>
<evidence type="ECO:0000313" key="2">
    <source>
        <dbReference type="EMBL" id="CAH2075203.1"/>
    </source>
</evidence>
<feature type="non-terminal residue" evidence="2">
    <location>
        <position position="142"/>
    </location>
</feature>
<keyword evidence="3" id="KW-1185">Reference proteome</keyword>
<reference evidence="2" key="1">
    <citation type="submission" date="2022-03" db="EMBL/GenBank/DDBJ databases">
        <authorList>
            <person name="Martin H S."/>
        </authorList>
    </citation>
    <scope>NUCLEOTIDE SEQUENCE</scope>
</reference>
<dbReference type="Proteomes" id="UP000837857">
    <property type="component" value="Chromosome 8"/>
</dbReference>
<feature type="region of interest" description="Disordered" evidence="1">
    <location>
        <begin position="90"/>
        <end position="115"/>
    </location>
</feature>
<evidence type="ECO:0000256" key="1">
    <source>
        <dbReference type="SAM" id="MobiDB-lite"/>
    </source>
</evidence>
<dbReference type="PANTHER" id="PTHR33327">
    <property type="entry name" value="ENDONUCLEASE"/>
    <property type="match status" value="1"/>
</dbReference>
<gene>
    <name evidence="2" type="ORF">IPOD504_LOCUS16584</name>
</gene>
<dbReference type="PANTHER" id="PTHR33327:SF3">
    <property type="entry name" value="RNA-DIRECTED DNA POLYMERASE"/>
    <property type="match status" value="1"/>
</dbReference>
<accession>A0ABN8J7Y9</accession>
<feature type="compositionally biased region" description="Basic residues" evidence="1">
    <location>
        <begin position="95"/>
        <end position="109"/>
    </location>
</feature>
<dbReference type="EMBL" id="OW152820">
    <property type="protein sequence ID" value="CAH2075203.1"/>
    <property type="molecule type" value="Genomic_DNA"/>
</dbReference>
<sequence>MISQLLRCMQNLARRKLLDKTMQLLWLDHLPSPARAVLAAADTEDIVKLAYIAEEILENTKPDQLRIAQVSTSSTDKLLQEISKITAKNMDRPKSQQRYKHRETSRRRIPFQSGNSQRRQDWFSFYHHRFCERGKKCAMPCI</sequence>
<evidence type="ECO:0000313" key="3">
    <source>
        <dbReference type="Proteomes" id="UP000837857"/>
    </source>
</evidence>
<organism evidence="2 3">
    <name type="scientific">Iphiclides podalirius</name>
    <name type="common">scarce swallowtail</name>
    <dbReference type="NCBI Taxonomy" id="110791"/>
    <lineage>
        <taxon>Eukaryota</taxon>
        <taxon>Metazoa</taxon>
        <taxon>Ecdysozoa</taxon>
        <taxon>Arthropoda</taxon>
        <taxon>Hexapoda</taxon>
        <taxon>Insecta</taxon>
        <taxon>Pterygota</taxon>
        <taxon>Neoptera</taxon>
        <taxon>Endopterygota</taxon>
        <taxon>Lepidoptera</taxon>
        <taxon>Glossata</taxon>
        <taxon>Ditrysia</taxon>
        <taxon>Papilionoidea</taxon>
        <taxon>Papilionidae</taxon>
        <taxon>Papilioninae</taxon>
        <taxon>Iphiclides</taxon>
    </lineage>
</organism>